<evidence type="ECO:0000313" key="3">
    <source>
        <dbReference type="Proteomes" id="UP000268059"/>
    </source>
</evidence>
<dbReference type="Pfam" id="PF04991">
    <property type="entry name" value="LicD"/>
    <property type="match status" value="1"/>
</dbReference>
<evidence type="ECO:0000313" key="2">
    <source>
        <dbReference type="EMBL" id="BBH27260.1"/>
    </source>
</evidence>
<accession>A0A3G9J888</accession>
<evidence type="ECO:0000259" key="1">
    <source>
        <dbReference type="Pfam" id="PF04991"/>
    </source>
</evidence>
<dbReference type="PANTHER" id="PTHR43404:SF2">
    <property type="entry name" value="LIPOPOLYSACCHARIDE CHOLINEPHOSPHOTRANSFERASE LICD"/>
    <property type="match status" value="1"/>
</dbReference>
<dbReference type="PANTHER" id="PTHR43404">
    <property type="entry name" value="LIPOPOLYSACCHARIDE CHOLINEPHOSPHOTRANSFERASE LICD"/>
    <property type="match status" value="1"/>
</dbReference>
<dbReference type="RefSeq" id="WP_125120005.1">
    <property type="nucleotide sequence ID" value="NZ_AP019309.1"/>
</dbReference>
<dbReference type="OrthoDB" id="9786100at2"/>
<dbReference type="InterPro" id="IPR007074">
    <property type="entry name" value="LicD/FKTN/FKRP_NTP_transf"/>
</dbReference>
<dbReference type="EMBL" id="AP019309">
    <property type="protein sequence ID" value="BBH27260.1"/>
    <property type="molecule type" value="Genomic_DNA"/>
</dbReference>
<dbReference type="KEGG" id="ebm:SG0102_21940"/>
<gene>
    <name evidence="2" type="primary">licD_2</name>
    <name evidence="2" type="ORF">SG0102_21940</name>
</gene>
<keyword evidence="2" id="KW-0808">Transferase</keyword>
<feature type="domain" description="LicD/FKTN/FKRP nucleotidyltransferase" evidence="1">
    <location>
        <begin position="24"/>
        <end position="247"/>
    </location>
</feature>
<name>A0A3G9J888_9FIRM</name>
<organism evidence="2 3">
    <name type="scientific">Intestinibaculum porci</name>
    <dbReference type="NCBI Taxonomy" id="2487118"/>
    <lineage>
        <taxon>Bacteria</taxon>
        <taxon>Bacillati</taxon>
        <taxon>Bacillota</taxon>
        <taxon>Erysipelotrichia</taxon>
        <taxon>Erysipelotrichales</taxon>
        <taxon>Erysipelotrichaceae</taxon>
        <taxon>Intestinibaculum</taxon>
    </lineage>
</organism>
<dbReference type="InterPro" id="IPR052942">
    <property type="entry name" value="LPS_cholinephosphotransferase"/>
</dbReference>
<dbReference type="InParanoid" id="A0A3G9J888"/>
<protein>
    <submittedName>
        <fullName evidence="2">LPS cholinephosphotransferase</fullName>
    </submittedName>
</protein>
<dbReference type="GO" id="GO:0016740">
    <property type="term" value="F:transferase activity"/>
    <property type="evidence" value="ECO:0007669"/>
    <property type="project" value="UniProtKB-KW"/>
</dbReference>
<sequence>MSEFPMQKLHKVELLLAKELDRICQKYDLKYFMLAGTLLGAIRHKGFIPWDEDMDFGMMRKDYEKFLEVAPQELDPQVFFLQTLDSDDHYPKAYAKLRLVNTHIKEYTMRNCDCMDGIFIDLFPMDFVPEDPQAQKKAQKQRFLWNAMLDFKCGNDSILNHKEVIRKTLRFASHFFSRKHMVNKKKEIYGHVNDQPTDQIVTAQGSYGYFKEIIPYAYTKEIVYYPFEDLQLPGFKDYDGYLTSFYHDYMQIPPKSAQNKHTILKLDFGPYE</sequence>
<dbReference type="AlphaFoldDB" id="A0A3G9J888"/>
<proteinExistence type="predicted"/>
<dbReference type="GO" id="GO:0009100">
    <property type="term" value="P:glycoprotein metabolic process"/>
    <property type="evidence" value="ECO:0007669"/>
    <property type="project" value="UniProtKB-ARBA"/>
</dbReference>
<keyword evidence="3" id="KW-1185">Reference proteome</keyword>
<reference evidence="2 3" key="1">
    <citation type="submission" date="2018-11" db="EMBL/GenBank/DDBJ databases">
        <title>Novel Erysipelotrichaceae bacterium isolated from small intestine of a swine.</title>
        <authorList>
            <person name="Kim J.S."/>
            <person name="Choe H."/>
            <person name="Lee Y.R."/>
            <person name="Kim K.M."/>
            <person name="Park D.S."/>
        </authorList>
    </citation>
    <scope>NUCLEOTIDE SEQUENCE [LARGE SCALE GENOMIC DNA]</scope>
    <source>
        <strain evidence="2 3">SG0102</strain>
    </source>
</reference>
<dbReference type="Proteomes" id="UP000268059">
    <property type="component" value="Chromosome"/>
</dbReference>